<comment type="caution">
    <text evidence="1">The sequence shown here is derived from an EMBL/GenBank/DDBJ whole genome shotgun (WGS) entry which is preliminary data.</text>
</comment>
<sequence length="292" mass="33790">MNSRLFYIFKRNYSVKSLKQLPGSASRFLPIHREALNIHYRSVNSANEIIEPLSENIQINNDLLVSNLTRQDLLLAIPERPILKKLNNVPERSLATYLNRVIQNATPTTKFRGIFTDSLVNYLLGKLKFNIHPFMLMLKPDSNFSVFNKEVSAKAKFIVSKEDVWIFLIDDDKHIYSSQNYTENRDSLMSAEILACAFTNFDNGVNPTAGKSQTVYAMRIIGTRFTFYKAFMSDDYLRSLYQGFPPGNLSATIFRFPPINMETPYGYDYADKDHRSLIIHLLYHLRECLLKM</sequence>
<dbReference type="AlphaFoldDB" id="A0A397U695"/>
<name>A0A397U695_9GLOM</name>
<reference evidence="1 2" key="1">
    <citation type="submission" date="2018-06" db="EMBL/GenBank/DDBJ databases">
        <title>Comparative genomics reveals the genomic features of Rhizophagus irregularis, R. cerebriforme, R. diaphanum and Gigaspora rosea, and their symbiotic lifestyle signature.</title>
        <authorList>
            <person name="Morin E."/>
            <person name="San Clemente H."/>
            <person name="Chen E.C.H."/>
            <person name="De La Providencia I."/>
            <person name="Hainaut M."/>
            <person name="Kuo A."/>
            <person name="Kohler A."/>
            <person name="Murat C."/>
            <person name="Tang N."/>
            <person name="Roy S."/>
            <person name="Loubradou J."/>
            <person name="Henrissat B."/>
            <person name="Grigoriev I.V."/>
            <person name="Corradi N."/>
            <person name="Roux C."/>
            <person name="Martin F.M."/>
        </authorList>
    </citation>
    <scope>NUCLEOTIDE SEQUENCE [LARGE SCALE GENOMIC DNA]</scope>
    <source>
        <strain evidence="1 2">DAOM 194757</strain>
    </source>
</reference>
<keyword evidence="2" id="KW-1185">Reference proteome</keyword>
<proteinExistence type="predicted"/>
<accession>A0A397U695</accession>
<protein>
    <submittedName>
        <fullName evidence="1">Uncharacterized protein</fullName>
    </submittedName>
</protein>
<evidence type="ECO:0000313" key="2">
    <source>
        <dbReference type="Proteomes" id="UP000266673"/>
    </source>
</evidence>
<dbReference type="Proteomes" id="UP000266673">
    <property type="component" value="Unassembled WGS sequence"/>
</dbReference>
<dbReference type="EMBL" id="QKWP01002212">
    <property type="protein sequence ID" value="RIB04279.1"/>
    <property type="molecule type" value="Genomic_DNA"/>
</dbReference>
<organism evidence="1 2">
    <name type="scientific">Gigaspora rosea</name>
    <dbReference type="NCBI Taxonomy" id="44941"/>
    <lineage>
        <taxon>Eukaryota</taxon>
        <taxon>Fungi</taxon>
        <taxon>Fungi incertae sedis</taxon>
        <taxon>Mucoromycota</taxon>
        <taxon>Glomeromycotina</taxon>
        <taxon>Glomeromycetes</taxon>
        <taxon>Diversisporales</taxon>
        <taxon>Gigasporaceae</taxon>
        <taxon>Gigaspora</taxon>
    </lineage>
</organism>
<evidence type="ECO:0000313" key="1">
    <source>
        <dbReference type="EMBL" id="RIB04279.1"/>
    </source>
</evidence>
<dbReference type="OrthoDB" id="2447694at2759"/>
<gene>
    <name evidence="1" type="ORF">C2G38_694890</name>
</gene>